<dbReference type="GO" id="GO:0005634">
    <property type="term" value="C:nucleus"/>
    <property type="evidence" value="ECO:0007669"/>
    <property type="project" value="TreeGrafter"/>
</dbReference>
<evidence type="ECO:0000259" key="1">
    <source>
        <dbReference type="PROSITE" id="PS50206"/>
    </source>
</evidence>
<dbReference type="PANTHER" id="PTHR10828:SF38">
    <property type="entry name" value="ARSENICAL-RESISTANCE PROTEIN 2-RELATED"/>
    <property type="match status" value="1"/>
</dbReference>
<sequence length="145" mass="16535">MTQTVRYIEGKELAELMKSGKTPHKDYVVVDVRDEDFVGGNIKGAINEPSQVFLHNVDGLVKQTREVPLVIFHCALSQVRGPKAARIYAETRENVLKGNDISHEVAILRDGFTEFQVKYKDDSELVENWDKEVWNPSWAMGPNQY</sequence>
<dbReference type="GO" id="GO:0005737">
    <property type="term" value="C:cytoplasm"/>
    <property type="evidence" value="ECO:0007669"/>
    <property type="project" value="TreeGrafter"/>
</dbReference>
<keyword evidence="3" id="KW-1185">Reference proteome</keyword>
<accession>A0A9P6EA16</accession>
<evidence type="ECO:0000313" key="2">
    <source>
        <dbReference type="EMBL" id="KAF9525521.1"/>
    </source>
</evidence>
<dbReference type="PROSITE" id="PS50206">
    <property type="entry name" value="RHODANESE_3"/>
    <property type="match status" value="1"/>
</dbReference>
<gene>
    <name evidence="2" type="ORF">CPB83DRAFT_859403</name>
</gene>
<organism evidence="2 3">
    <name type="scientific">Crepidotus variabilis</name>
    <dbReference type="NCBI Taxonomy" id="179855"/>
    <lineage>
        <taxon>Eukaryota</taxon>
        <taxon>Fungi</taxon>
        <taxon>Dikarya</taxon>
        <taxon>Basidiomycota</taxon>
        <taxon>Agaricomycotina</taxon>
        <taxon>Agaricomycetes</taxon>
        <taxon>Agaricomycetidae</taxon>
        <taxon>Agaricales</taxon>
        <taxon>Agaricineae</taxon>
        <taxon>Crepidotaceae</taxon>
        <taxon>Crepidotus</taxon>
    </lineage>
</organism>
<protein>
    <submittedName>
        <fullName evidence="2">Rhodanese-like domain-containing protein</fullName>
    </submittedName>
</protein>
<proteinExistence type="predicted"/>
<dbReference type="SMART" id="SM00450">
    <property type="entry name" value="RHOD"/>
    <property type="match status" value="1"/>
</dbReference>
<evidence type="ECO:0000313" key="3">
    <source>
        <dbReference type="Proteomes" id="UP000807306"/>
    </source>
</evidence>
<dbReference type="EMBL" id="MU157883">
    <property type="protein sequence ID" value="KAF9525521.1"/>
    <property type="molecule type" value="Genomic_DNA"/>
</dbReference>
<reference evidence="2" key="1">
    <citation type="submission" date="2020-11" db="EMBL/GenBank/DDBJ databases">
        <authorList>
            <consortium name="DOE Joint Genome Institute"/>
            <person name="Ahrendt S."/>
            <person name="Riley R."/>
            <person name="Andreopoulos W."/>
            <person name="Labutti K."/>
            <person name="Pangilinan J."/>
            <person name="Ruiz-Duenas F.J."/>
            <person name="Barrasa J.M."/>
            <person name="Sanchez-Garcia M."/>
            <person name="Camarero S."/>
            <person name="Miyauchi S."/>
            <person name="Serrano A."/>
            <person name="Linde D."/>
            <person name="Babiker R."/>
            <person name="Drula E."/>
            <person name="Ayuso-Fernandez I."/>
            <person name="Pacheco R."/>
            <person name="Padilla G."/>
            <person name="Ferreira P."/>
            <person name="Barriuso J."/>
            <person name="Kellner H."/>
            <person name="Castanera R."/>
            <person name="Alfaro M."/>
            <person name="Ramirez L."/>
            <person name="Pisabarro A.G."/>
            <person name="Kuo A."/>
            <person name="Tritt A."/>
            <person name="Lipzen A."/>
            <person name="He G."/>
            <person name="Yan M."/>
            <person name="Ng V."/>
            <person name="Cullen D."/>
            <person name="Martin F."/>
            <person name="Rosso M.-N."/>
            <person name="Henrissat B."/>
            <person name="Hibbett D."/>
            <person name="Martinez A.T."/>
            <person name="Grigoriev I.V."/>
        </authorList>
    </citation>
    <scope>NUCLEOTIDE SEQUENCE</scope>
    <source>
        <strain evidence="2">CBS 506.95</strain>
    </source>
</reference>
<dbReference type="Gene3D" id="3.40.250.10">
    <property type="entry name" value="Rhodanese-like domain"/>
    <property type="match status" value="1"/>
</dbReference>
<dbReference type="Proteomes" id="UP000807306">
    <property type="component" value="Unassembled WGS sequence"/>
</dbReference>
<dbReference type="Pfam" id="PF00581">
    <property type="entry name" value="Rhodanese"/>
    <property type="match status" value="1"/>
</dbReference>
<dbReference type="InterPro" id="IPR036873">
    <property type="entry name" value="Rhodanese-like_dom_sf"/>
</dbReference>
<feature type="domain" description="Rhodanese" evidence="1">
    <location>
        <begin position="23"/>
        <end position="124"/>
    </location>
</feature>
<dbReference type="InterPro" id="IPR001763">
    <property type="entry name" value="Rhodanese-like_dom"/>
</dbReference>
<dbReference type="OrthoDB" id="102559at2759"/>
<dbReference type="GO" id="GO:0004725">
    <property type="term" value="F:protein tyrosine phosphatase activity"/>
    <property type="evidence" value="ECO:0007669"/>
    <property type="project" value="TreeGrafter"/>
</dbReference>
<dbReference type="SUPFAM" id="SSF52821">
    <property type="entry name" value="Rhodanese/Cell cycle control phosphatase"/>
    <property type="match status" value="1"/>
</dbReference>
<name>A0A9P6EA16_9AGAR</name>
<dbReference type="PANTHER" id="PTHR10828">
    <property type="entry name" value="M-PHASE INDUCER PHOSPHATASE DUAL SPECIFICITY PHOSPHATASE CDC25"/>
    <property type="match status" value="1"/>
</dbReference>
<dbReference type="AlphaFoldDB" id="A0A9P6EA16"/>
<comment type="caution">
    <text evidence="2">The sequence shown here is derived from an EMBL/GenBank/DDBJ whole genome shotgun (WGS) entry which is preliminary data.</text>
</comment>